<dbReference type="PROSITE" id="PS01081">
    <property type="entry name" value="HTH_TETR_1"/>
    <property type="match status" value="1"/>
</dbReference>
<keyword evidence="3" id="KW-0804">Transcription</keyword>
<feature type="DNA-binding region" description="H-T-H motif" evidence="4">
    <location>
        <begin position="32"/>
        <end position="51"/>
    </location>
</feature>
<dbReference type="InterPro" id="IPR023772">
    <property type="entry name" value="DNA-bd_HTH_TetR-type_CS"/>
</dbReference>
<dbReference type="Gene3D" id="1.10.357.10">
    <property type="entry name" value="Tetracycline Repressor, domain 2"/>
    <property type="match status" value="1"/>
</dbReference>
<dbReference type="InterPro" id="IPR050109">
    <property type="entry name" value="HTH-type_TetR-like_transc_reg"/>
</dbReference>
<dbReference type="GO" id="GO:0000976">
    <property type="term" value="F:transcription cis-regulatory region binding"/>
    <property type="evidence" value="ECO:0007669"/>
    <property type="project" value="TreeGrafter"/>
</dbReference>
<evidence type="ECO:0000256" key="4">
    <source>
        <dbReference type="PROSITE-ProRule" id="PRU00335"/>
    </source>
</evidence>
<dbReference type="PANTHER" id="PTHR30055">
    <property type="entry name" value="HTH-TYPE TRANSCRIPTIONAL REGULATOR RUTR"/>
    <property type="match status" value="1"/>
</dbReference>
<reference evidence="6 7" key="1">
    <citation type="submission" date="2019-01" db="EMBL/GenBank/DDBJ databases">
        <title>Draft genome sequence of Dictyobacter sp. Uno17.</title>
        <authorList>
            <person name="Wang C.M."/>
            <person name="Zheng Y."/>
            <person name="Sakai Y."/>
            <person name="Abe K."/>
            <person name="Yokota A."/>
            <person name="Yabe S."/>
        </authorList>
    </citation>
    <scope>NUCLEOTIDE SEQUENCE [LARGE SCALE GENOMIC DNA]</scope>
    <source>
        <strain evidence="6 7">Uno17</strain>
    </source>
</reference>
<dbReference type="InterPro" id="IPR036271">
    <property type="entry name" value="Tet_transcr_reg_TetR-rel_C_sf"/>
</dbReference>
<dbReference type="PRINTS" id="PR00455">
    <property type="entry name" value="HTHTETR"/>
</dbReference>
<dbReference type="AlphaFoldDB" id="A0A5A5TBV4"/>
<gene>
    <name evidence="6" type="ORF">KDI_20530</name>
</gene>
<evidence type="ECO:0000313" key="6">
    <source>
        <dbReference type="EMBL" id="GCF08489.1"/>
    </source>
</evidence>
<dbReference type="InterPro" id="IPR009057">
    <property type="entry name" value="Homeodomain-like_sf"/>
</dbReference>
<dbReference type="InterPro" id="IPR001647">
    <property type="entry name" value="HTH_TetR"/>
</dbReference>
<dbReference type="Proteomes" id="UP000322530">
    <property type="component" value="Unassembled WGS sequence"/>
</dbReference>
<dbReference type="PANTHER" id="PTHR30055:SF234">
    <property type="entry name" value="HTH-TYPE TRANSCRIPTIONAL REGULATOR BETI"/>
    <property type="match status" value="1"/>
</dbReference>
<keyword evidence="2 4" id="KW-0238">DNA-binding</keyword>
<organism evidence="6 7">
    <name type="scientific">Dictyobacter arantiisoli</name>
    <dbReference type="NCBI Taxonomy" id="2014874"/>
    <lineage>
        <taxon>Bacteria</taxon>
        <taxon>Bacillati</taxon>
        <taxon>Chloroflexota</taxon>
        <taxon>Ktedonobacteria</taxon>
        <taxon>Ktedonobacterales</taxon>
        <taxon>Dictyobacteraceae</taxon>
        <taxon>Dictyobacter</taxon>
    </lineage>
</organism>
<sequence length="193" mass="21597">MGKRAEQKEKQRQNLLDVSLDLFVRRGYHGTTVRDIAEKADISVGLVFHYFPTKQAILEELATLASVGTSLARDLLAAPFPPLHIFEQIVEMSFQYLEEPAASRLFLLVNQINTLESIPEQIKQLVSSQEAVRASIPLILKGQHLGEIKQGDPWSLTLAFWGAIQGIAEMRLWVPDAPVPDVQCIVDLLKVSR</sequence>
<feature type="domain" description="HTH tetR-type" evidence="5">
    <location>
        <begin position="9"/>
        <end position="69"/>
    </location>
</feature>
<dbReference type="RefSeq" id="WP_149401474.1">
    <property type="nucleotide sequence ID" value="NZ_BIXY01000025.1"/>
</dbReference>
<evidence type="ECO:0000256" key="2">
    <source>
        <dbReference type="ARBA" id="ARBA00023125"/>
    </source>
</evidence>
<dbReference type="EMBL" id="BIXY01000025">
    <property type="protein sequence ID" value="GCF08489.1"/>
    <property type="molecule type" value="Genomic_DNA"/>
</dbReference>
<evidence type="ECO:0000313" key="7">
    <source>
        <dbReference type="Proteomes" id="UP000322530"/>
    </source>
</evidence>
<evidence type="ECO:0000256" key="1">
    <source>
        <dbReference type="ARBA" id="ARBA00023015"/>
    </source>
</evidence>
<evidence type="ECO:0000259" key="5">
    <source>
        <dbReference type="PROSITE" id="PS50977"/>
    </source>
</evidence>
<keyword evidence="1" id="KW-0805">Transcription regulation</keyword>
<dbReference type="GO" id="GO:0003700">
    <property type="term" value="F:DNA-binding transcription factor activity"/>
    <property type="evidence" value="ECO:0007669"/>
    <property type="project" value="TreeGrafter"/>
</dbReference>
<dbReference type="OrthoDB" id="9814200at2"/>
<comment type="caution">
    <text evidence="6">The sequence shown here is derived from an EMBL/GenBank/DDBJ whole genome shotgun (WGS) entry which is preliminary data.</text>
</comment>
<dbReference type="PROSITE" id="PS50977">
    <property type="entry name" value="HTH_TETR_2"/>
    <property type="match status" value="1"/>
</dbReference>
<accession>A0A5A5TBV4</accession>
<protein>
    <recommendedName>
        <fullName evidence="5">HTH tetR-type domain-containing protein</fullName>
    </recommendedName>
</protein>
<dbReference type="Pfam" id="PF00440">
    <property type="entry name" value="TetR_N"/>
    <property type="match status" value="1"/>
</dbReference>
<evidence type="ECO:0000256" key="3">
    <source>
        <dbReference type="ARBA" id="ARBA00023163"/>
    </source>
</evidence>
<dbReference type="SUPFAM" id="SSF48498">
    <property type="entry name" value="Tetracyclin repressor-like, C-terminal domain"/>
    <property type="match status" value="1"/>
</dbReference>
<dbReference type="SUPFAM" id="SSF46689">
    <property type="entry name" value="Homeodomain-like"/>
    <property type="match status" value="1"/>
</dbReference>
<proteinExistence type="predicted"/>
<name>A0A5A5TBV4_9CHLR</name>
<keyword evidence="7" id="KW-1185">Reference proteome</keyword>